<gene>
    <name evidence="1" type="ORF">DYBT9275_03190</name>
</gene>
<dbReference type="InterPro" id="IPR010869">
    <property type="entry name" value="DUF1501"/>
</dbReference>
<dbReference type="Proteomes" id="UP000680038">
    <property type="component" value="Unassembled WGS sequence"/>
</dbReference>
<proteinExistence type="predicted"/>
<evidence type="ECO:0000313" key="1">
    <source>
        <dbReference type="EMBL" id="CAG5003605.1"/>
    </source>
</evidence>
<comment type="caution">
    <text evidence="1">The sequence shown here is derived from an EMBL/GenBank/DDBJ whole genome shotgun (WGS) entry which is preliminary data.</text>
</comment>
<dbReference type="PANTHER" id="PTHR43737:SF1">
    <property type="entry name" value="DUF1501 DOMAIN-CONTAINING PROTEIN"/>
    <property type="match status" value="1"/>
</dbReference>
<keyword evidence="2" id="KW-1185">Reference proteome</keyword>
<accession>A0A916NM04</accession>
<name>A0A916NM04_9BACT</name>
<dbReference type="AlphaFoldDB" id="A0A916NM04"/>
<sequence>MKRRDFIRKSVVAASGTWLAPEFLKLTGRSIGSGNQNILVVIQLSGGNDGLNTVIPYRNDIYYRERPVLAIERPNVIALNDEIGLNPALTLLRNLYDDGRVRIINNVGYPNPDRSHFRSMDIWQTASKSTEYLNTGWLGRYLDAQCRENGVRPYQMLEIDDTLSLAMKGSEANGLALLNPRKLYSQARFAELKKLVKANEKQGVNSTVDYLYKTIIETESSAAYLHEKVKVRPGSNIYPNSELAKNLKTISELINSGVETSVYYVSLSGFDTHVNQKNQQERLLQQYSEGISAFVTDLKKNGQLGRTLILTFSEFGRRVKQNASGGTDHGTANNVFLIGGPPRNSVVYNEAPDLSDLDAGDLRFSVDFRNIYASLLKDWLGGNAKAILGERFSGLSNLV</sequence>
<protein>
    <recommendedName>
        <fullName evidence="3">DUF1501 domain-containing protein</fullName>
    </recommendedName>
</protein>
<evidence type="ECO:0008006" key="3">
    <source>
        <dbReference type="Google" id="ProtNLM"/>
    </source>
</evidence>
<organism evidence="1 2">
    <name type="scientific">Dyadobacter helix</name>
    <dbReference type="NCBI Taxonomy" id="2822344"/>
    <lineage>
        <taxon>Bacteria</taxon>
        <taxon>Pseudomonadati</taxon>
        <taxon>Bacteroidota</taxon>
        <taxon>Cytophagia</taxon>
        <taxon>Cytophagales</taxon>
        <taxon>Spirosomataceae</taxon>
        <taxon>Dyadobacter</taxon>
    </lineage>
</organism>
<dbReference type="EMBL" id="CAJRAF010000002">
    <property type="protein sequence ID" value="CAG5003605.1"/>
    <property type="molecule type" value="Genomic_DNA"/>
</dbReference>
<evidence type="ECO:0000313" key="2">
    <source>
        <dbReference type="Proteomes" id="UP000680038"/>
    </source>
</evidence>
<reference evidence="1" key="1">
    <citation type="submission" date="2021-04" db="EMBL/GenBank/DDBJ databases">
        <authorList>
            <person name="Rodrigo-Torres L."/>
            <person name="Arahal R. D."/>
            <person name="Lucena T."/>
        </authorList>
    </citation>
    <scope>NUCLEOTIDE SEQUENCE</scope>
    <source>
        <strain evidence="1">CECT 9275</strain>
    </source>
</reference>
<dbReference type="RefSeq" id="WP_215239723.1">
    <property type="nucleotide sequence ID" value="NZ_CAJRAF010000002.1"/>
</dbReference>
<dbReference type="PANTHER" id="PTHR43737">
    <property type="entry name" value="BLL7424 PROTEIN"/>
    <property type="match status" value="1"/>
</dbReference>
<dbReference type="Pfam" id="PF07394">
    <property type="entry name" value="DUF1501"/>
    <property type="match status" value="1"/>
</dbReference>